<gene>
    <name evidence="2" type="ORF">D0Y53_02715</name>
</gene>
<keyword evidence="3" id="KW-1185">Reference proteome</keyword>
<name>A0A372DQZ4_9GAMM</name>
<keyword evidence="1" id="KW-0812">Transmembrane</keyword>
<reference evidence="2 3" key="1">
    <citation type="submission" date="2018-08" db="EMBL/GenBank/DDBJ databases">
        <title>Lysobacter weifangensis sp. nov., a new member of the family 'Xanthomonadaceae', isolated from soil in a farmland.</title>
        <authorList>
            <person name="Zhao H."/>
        </authorList>
    </citation>
    <scope>NUCLEOTIDE SEQUENCE [LARGE SCALE GENOMIC DNA]</scope>
    <source>
        <strain evidence="2 3">WF-2</strain>
    </source>
</reference>
<dbReference type="Pfam" id="PF14316">
    <property type="entry name" value="DUF4381"/>
    <property type="match status" value="1"/>
</dbReference>
<dbReference type="Proteomes" id="UP000262917">
    <property type="component" value="Unassembled WGS sequence"/>
</dbReference>
<dbReference type="RefSeq" id="WP_117201661.1">
    <property type="nucleotide sequence ID" value="NZ_JBHTBK010000014.1"/>
</dbReference>
<organism evidence="2 3">
    <name type="scientific">Cognatiluteimonas weifangensis</name>
    <dbReference type="NCBI Taxonomy" id="2303539"/>
    <lineage>
        <taxon>Bacteria</taxon>
        <taxon>Pseudomonadati</taxon>
        <taxon>Pseudomonadota</taxon>
        <taxon>Gammaproteobacteria</taxon>
        <taxon>Lysobacterales</taxon>
        <taxon>Lysobacteraceae</taxon>
        <taxon>Cognatiluteimonas</taxon>
    </lineage>
</organism>
<comment type="caution">
    <text evidence="2">The sequence shown here is derived from an EMBL/GenBank/DDBJ whole genome shotgun (WGS) entry which is preliminary data.</text>
</comment>
<evidence type="ECO:0000313" key="2">
    <source>
        <dbReference type="EMBL" id="RFP61985.1"/>
    </source>
</evidence>
<keyword evidence="1" id="KW-1133">Transmembrane helix</keyword>
<dbReference type="AlphaFoldDB" id="A0A372DQZ4"/>
<dbReference type="InterPro" id="IPR025489">
    <property type="entry name" value="DUF4381"/>
</dbReference>
<protein>
    <submittedName>
        <fullName evidence="2">DUF4381 family protein</fullName>
    </submittedName>
</protein>
<accession>A0A372DQZ4</accession>
<keyword evidence="1" id="KW-0472">Membrane</keyword>
<sequence>MLRSDPTLVLRDIHQPPAPPWWPPAPGWWIVAALLLLAVATLAGWAWRRQRRRRALQRLFDDAVRAAATPAAQLAAISELLRRAARRRDPQADRLQGEAWLRFLDGDGRQPRFGDKDARLLLDGGFRPAVDAAAVAALLPRARACFLQWMAAR</sequence>
<feature type="transmembrane region" description="Helical" evidence="1">
    <location>
        <begin position="27"/>
        <end position="47"/>
    </location>
</feature>
<evidence type="ECO:0000313" key="3">
    <source>
        <dbReference type="Proteomes" id="UP000262917"/>
    </source>
</evidence>
<dbReference type="OrthoDB" id="283083at2"/>
<dbReference type="EMBL" id="QVPD01000002">
    <property type="protein sequence ID" value="RFP61985.1"/>
    <property type="molecule type" value="Genomic_DNA"/>
</dbReference>
<evidence type="ECO:0000256" key="1">
    <source>
        <dbReference type="SAM" id="Phobius"/>
    </source>
</evidence>
<proteinExistence type="predicted"/>